<accession>A0AAV4CYW5</accession>
<dbReference type="PANTHER" id="PTHR33050:SF7">
    <property type="entry name" value="RIBONUCLEASE H"/>
    <property type="match status" value="1"/>
</dbReference>
<dbReference type="AlphaFoldDB" id="A0AAV4CYW5"/>
<evidence type="ECO:0000313" key="1">
    <source>
        <dbReference type="EMBL" id="GFO37112.1"/>
    </source>
</evidence>
<evidence type="ECO:0000313" key="2">
    <source>
        <dbReference type="Proteomes" id="UP000735302"/>
    </source>
</evidence>
<proteinExistence type="predicted"/>
<keyword evidence="1" id="KW-0695">RNA-directed DNA polymerase</keyword>
<sequence>MWSDSEKKDHINTLELRAAMLGIQSLCRKLSNCSLRVEMDNTTAVAYINNMGGTHSAACNAITRQILLWCKARGIWLLACHIAGKDNDIADSYSRKQSINTEWSLNREVFSRLCKTFGTPRIDIFAARTNHQLPKYMSLYPDPNAVAINTFFHSWNQYIYIFPPFNLISRILKKLVEDETDKALVVIPNWKTQTWYPKLIKMMVGKPIHLTQRSISS</sequence>
<name>A0AAV4CYW5_9GAST</name>
<dbReference type="InterPro" id="IPR052055">
    <property type="entry name" value="Hepadnavirus_pol/RT"/>
</dbReference>
<keyword evidence="1" id="KW-0808">Transferase</keyword>
<keyword evidence="2" id="KW-1185">Reference proteome</keyword>
<organism evidence="1 2">
    <name type="scientific">Plakobranchus ocellatus</name>
    <dbReference type="NCBI Taxonomy" id="259542"/>
    <lineage>
        <taxon>Eukaryota</taxon>
        <taxon>Metazoa</taxon>
        <taxon>Spiralia</taxon>
        <taxon>Lophotrochozoa</taxon>
        <taxon>Mollusca</taxon>
        <taxon>Gastropoda</taxon>
        <taxon>Heterobranchia</taxon>
        <taxon>Euthyneura</taxon>
        <taxon>Panpulmonata</taxon>
        <taxon>Sacoglossa</taxon>
        <taxon>Placobranchoidea</taxon>
        <taxon>Plakobranchidae</taxon>
        <taxon>Plakobranchus</taxon>
    </lineage>
</organism>
<dbReference type="Proteomes" id="UP000735302">
    <property type="component" value="Unassembled WGS sequence"/>
</dbReference>
<keyword evidence="1" id="KW-0548">Nucleotidyltransferase</keyword>
<dbReference type="GO" id="GO:0003964">
    <property type="term" value="F:RNA-directed DNA polymerase activity"/>
    <property type="evidence" value="ECO:0007669"/>
    <property type="project" value="UniProtKB-KW"/>
</dbReference>
<gene>
    <name evidence="1" type="ORF">PoB_006361700</name>
</gene>
<comment type="caution">
    <text evidence="1">The sequence shown here is derived from an EMBL/GenBank/DDBJ whole genome shotgun (WGS) entry which is preliminary data.</text>
</comment>
<dbReference type="PANTHER" id="PTHR33050">
    <property type="entry name" value="REVERSE TRANSCRIPTASE DOMAIN-CONTAINING PROTEIN"/>
    <property type="match status" value="1"/>
</dbReference>
<dbReference type="EMBL" id="BLXT01007177">
    <property type="protein sequence ID" value="GFO37112.1"/>
    <property type="molecule type" value="Genomic_DNA"/>
</dbReference>
<reference evidence="1 2" key="1">
    <citation type="journal article" date="2021" name="Elife">
        <title>Chloroplast acquisition without the gene transfer in kleptoplastic sea slugs, Plakobranchus ocellatus.</title>
        <authorList>
            <person name="Maeda T."/>
            <person name="Takahashi S."/>
            <person name="Yoshida T."/>
            <person name="Shimamura S."/>
            <person name="Takaki Y."/>
            <person name="Nagai Y."/>
            <person name="Toyoda A."/>
            <person name="Suzuki Y."/>
            <person name="Arimoto A."/>
            <person name="Ishii H."/>
            <person name="Satoh N."/>
            <person name="Nishiyama T."/>
            <person name="Hasebe M."/>
            <person name="Maruyama T."/>
            <person name="Minagawa J."/>
            <person name="Obokata J."/>
            <person name="Shigenobu S."/>
        </authorList>
    </citation>
    <scope>NUCLEOTIDE SEQUENCE [LARGE SCALE GENOMIC DNA]</scope>
</reference>
<dbReference type="CDD" id="cd09275">
    <property type="entry name" value="RNase_HI_RT_DIRS1"/>
    <property type="match status" value="1"/>
</dbReference>
<protein>
    <submittedName>
        <fullName evidence="1">Reverse transcriptase</fullName>
    </submittedName>
</protein>